<sequence>MRNEQEMMDLLLSVANKDERIRAVYMNGSRTNPNVTKDIFQDYDMVYVVTETDSFLKDTRWLDVFGERLMLQEPDKNDQGTRLEDPDFYGYLMLFADGNRIDLHIEKRAHMQENYGVDKLTIPLMDKDGCLPPLPAPTEEDYHVQKPSEGTYNACCNNFWWCQQNVAKSLWRDEVPYALFMMERVIRQDLNQMVDWWIGTQTDFSVSTGKAGNYFKHYLPAEYWSLYKSTYASASPEQVWEALFTAGDLFRELARAVAREFSYVYRIEDDQNMRVYLKQVRQLPPNAEEIF</sequence>
<gene>
    <name evidence="1" type="primary">aadK</name>
    <name evidence="1" type="ORF">BN983_03465</name>
</gene>
<dbReference type="Gene3D" id="1.20.120.330">
    <property type="entry name" value="Nucleotidyltransferases domain 2"/>
    <property type="match status" value="1"/>
</dbReference>
<comment type="caution">
    <text evidence="1">The sequence shown here is derived from an EMBL/GenBank/DDBJ whole genome shotgun (WGS) entry which is preliminary data.</text>
</comment>
<protein>
    <submittedName>
        <fullName evidence="1">Aminoglycoside 6-adenylyltransferase</fullName>
    </submittedName>
</protein>
<accession>A0A024P898</accession>
<reference evidence="2" key="1">
    <citation type="submission" date="2014-03" db="EMBL/GenBank/DDBJ databases">
        <authorList>
            <person name="Urmite Genomes U."/>
        </authorList>
    </citation>
    <scope>NUCLEOTIDE SEQUENCE [LARGE SCALE GENOMIC DNA]</scope>
    <source>
        <strain evidence="2">HD-03</strain>
    </source>
</reference>
<dbReference type="EMBL" id="CCDI010000004">
    <property type="protein sequence ID" value="CDQ25155.1"/>
    <property type="molecule type" value="Genomic_DNA"/>
</dbReference>
<dbReference type="Gene3D" id="3.30.460.10">
    <property type="entry name" value="Beta Polymerase, domain 2"/>
    <property type="match status" value="1"/>
</dbReference>
<keyword evidence="2" id="KW-1185">Reference proteome</keyword>
<reference evidence="1 2" key="2">
    <citation type="submission" date="2014-05" db="EMBL/GenBank/DDBJ databases">
        <title>Draft genome sequence of Halobacillus karajensis HK-03.</title>
        <authorList>
            <person name="Khelaifia S."/>
            <person name="Croce O."/>
            <person name="Lagier J.C."/>
            <person name="Raoult D."/>
        </authorList>
    </citation>
    <scope>NUCLEOTIDE SEQUENCE [LARGE SCALE GENOMIC DNA]</scope>
    <source>
        <strain evidence="1 2">HD-03</strain>
    </source>
</reference>
<dbReference type="PIRSF" id="PIRSF000812">
    <property type="entry name" value="AAD"/>
    <property type="match status" value="1"/>
</dbReference>
<name>A0A024P898_9BACI</name>
<dbReference type="Pfam" id="PF04439">
    <property type="entry name" value="Adenyl_transf"/>
    <property type="match status" value="1"/>
</dbReference>
<evidence type="ECO:0000313" key="1">
    <source>
        <dbReference type="EMBL" id="CDQ25155.1"/>
    </source>
</evidence>
<dbReference type="InterPro" id="IPR007530">
    <property type="entry name" value="Aminoglycoside_adenylylTfrase"/>
</dbReference>
<dbReference type="AlphaFoldDB" id="A0A024P898"/>
<evidence type="ECO:0000313" key="2">
    <source>
        <dbReference type="Proteomes" id="UP000028868"/>
    </source>
</evidence>
<dbReference type="Proteomes" id="UP000028868">
    <property type="component" value="Unassembled WGS sequence"/>
</dbReference>
<dbReference type="SUPFAM" id="SSF81301">
    <property type="entry name" value="Nucleotidyltransferase"/>
    <property type="match status" value="1"/>
</dbReference>
<organism evidence="1 2">
    <name type="scientific">Halobacillus karajensis</name>
    <dbReference type="NCBI Taxonomy" id="195088"/>
    <lineage>
        <taxon>Bacteria</taxon>
        <taxon>Bacillati</taxon>
        <taxon>Bacillota</taxon>
        <taxon>Bacilli</taxon>
        <taxon>Bacillales</taxon>
        <taxon>Bacillaceae</taxon>
        <taxon>Halobacillus</taxon>
    </lineage>
</organism>
<dbReference type="InterPro" id="IPR043519">
    <property type="entry name" value="NT_sf"/>
</dbReference>
<dbReference type="RefSeq" id="WP_035510491.1">
    <property type="nucleotide sequence ID" value="NZ_CCDH010000002.1"/>
</dbReference>
<dbReference type="SUPFAM" id="SSF81631">
    <property type="entry name" value="PAP/OAS1 substrate-binding domain"/>
    <property type="match status" value="1"/>
</dbReference>
<proteinExistence type="predicted"/>